<name>A0ACA9TWQ7_BIOOC</name>
<accession>A0ACA9TWQ7</accession>
<evidence type="ECO:0000313" key="2">
    <source>
        <dbReference type="Proteomes" id="UP000836387"/>
    </source>
</evidence>
<dbReference type="Proteomes" id="UP000836387">
    <property type="component" value="Unassembled WGS sequence"/>
</dbReference>
<dbReference type="EMBL" id="CADEHS020000009">
    <property type="protein sequence ID" value="CAG9945338.1"/>
    <property type="molecule type" value="Genomic_DNA"/>
</dbReference>
<proteinExistence type="predicted"/>
<gene>
    <name evidence="1" type="ORF">CRV2_00012072</name>
</gene>
<comment type="caution">
    <text evidence="1">The sequence shown here is derived from an EMBL/GenBank/DDBJ whole genome shotgun (WGS) entry which is preliminary data.</text>
</comment>
<reference evidence="1" key="1">
    <citation type="submission" date="2020-04" db="EMBL/GenBank/DDBJ databases">
        <authorList>
            <person name="Broberg M."/>
        </authorList>
    </citation>
    <scope>NUCLEOTIDE SEQUENCE</scope>
</reference>
<organism evidence="1 2">
    <name type="scientific">Clonostachys rosea f. rosea IK726</name>
    <dbReference type="NCBI Taxonomy" id="1349383"/>
    <lineage>
        <taxon>Eukaryota</taxon>
        <taxon>Fungi</taxon>
        <taxon>Dikarya</taxon>
        <taxon>Ascomycota</taxon>
        <taxon>Pezizomycotina</taxon>
        <taxon>Sordariomycetes</taxon>
        <taxon>Hypocreomycetidae</taxon>
        <taxon>Hypocreales</taxon>
        <taxon>Bionectriaceae</taxon>
        <taxon>Clonostachys</taxon>
    </lineage>
</organism>
<reference evidence="1" key="2">
    <citation type="submission" date="2021-10" db="EMBL/GenBank/DDBJ databases">
        <authorList>
            <person name="Piombo E."/>
        </authorList>
    </citation>
    <scope>NUCLEOTIDE SEQUENCE</scope>
</reference>
<keyword evidence="2" id="KW-1185">Reference proteome</keyword>
<protein>
    <submittedName>
        <fullName evidence="1">Uncharacterized protein</fullName>
    </submittedName>
</protein>
<evidence type="ECO:0000313" key="1">
    <source>
        <dbReference type="EMBL" id="CAG9945338.1"/>
    </source>
</evidence>
<sequence>MQDGPLYRIMFNAILRDEERENIVKWICQEADQHKRHMYVLASPAGVYLYAKFDFETVGQIDTGKGVITRYVVGSNANDAGDVFLTFWWIREFQS</sequence>